<gene>
    <name evidence="1" type="ORF">SLS63_012578</name>
</gene>
<accession>A0ABR1NQU1</accession>
<protein>
    <submittedName>
        <fullName evidence="1">Uncharacterized protein</fullName>
    </submittedName>
</protein>
<dbReference type="EMBL" id="JAKNSF020000142">
    <property type="protein sequence ID" value="KAK7711739.1"/>
    <property type="molecule type" value="Genomic_DNA"/>
</dbReference>
<dbReference type="Proteomes" id="UP001430848">
    <property type="component" value="Unassembled WGS sequence"/>
</dbReference>
<sequence length="123" mass="14843">MAEWPARKFEIGHAVVDIDKKRKGIVMNYAFWQERCTWEYQCEYKWTTQDNLNRINWTPMEQSQTDYTGQDKLQQIEKFQINDMVIHTEKRLKGRVQNSGWKEVAGVYTYPCLWQWTTNELNG</sequence>
<reference evidence="1 2" key="1">
    <citation type="submission" date="2024-02" db="EMBL/GenBank/DDBJ databases">
        <title>De novo assembly and annotation of 12 fungi associated with fruit tree decline syndrome in Ontario, Canada.</title>
        <authorList>
            <person name="Sulman M."/>
            <person name="Ellouze W."/>
            <person name="Ilyukhin E."/>
        </authorList>
    </citation>
    <scope>NUCLEOTIDE SEQUENCE [LARGE SCALE GENOMIC DNA]</scope>
    <source>
        <strain evidence="1 2">M169</strain>
    </source>
</reference>
<keyword evidence="2" id="KW-1185">Reference proteome</keyword>
<evidence type="ECO:0000313" key="1">
    <source>
        <dbReference type="EMBL" id="KAK7711739.1"/>
    </source>
</evidence>
<proteinExistence type="predicted"/>
<organism evidence="1 2">
    <name type="scientific">Diaporthe eres</name>
    <name type="common">Phomopsis oblonga</name>
    <dbReference type="NCBI Taxonomy" id="83184"/>
    <lineage>
        <taxon>Eukaryota</taxon>
        <taxon>Fungi</taxon>
        <taxon>Dikarya</taxon>
        <taxon>Ascomycota</taxon>
        <taxon>Pezizomycotina</taxon>
        <taxon>Sordariomycetes</taxon>
        <taxon>Sordariomycetidae</taxon>
        <taxon>Diaporthales</taxon>
        <taxon>Diaporthaceae</taxon>
        <taxon>Diaporthe</taxon>
        <taxon>Diaporthe eres species complex</taxon>
    </lineage>
</organism>
<comment type="caution">
    <text evidence="1">The sequence shown here is derived from an EMBL/GenBank/DDBJ whole genome shotgun (WGS) entry which is preliminary data.</text>
</comment>
<name>A0ABR1NQU1_DIAER</name>
<evidence type="ECO:0000313" key="2">
    <source>
        <dbReference type="Proteomes" id="UP001430848"/>
    </source>
</evidence>